<evidence type="ECO:0000256" key="4">
    <source>
        <dbReference type="ARBA" id="ARBA00023002"/>
    </source>
</evidence>
<dbReference type="InterPro" id="IPR013785">
    <property type="entry name" value="Aldolase_TIM"/>
</dbReference>
<accession>A0A0P9DC78</accession>
<comment type="caution">
    <text evidence="7">The sequence shown here is derived from an EMBL/GenBank/DDBJ whole genome shotgun (WGS) entry which is preliminary data.</text>
</comment>
<dbReference type="PANTHER" id="PTHR10578">
    <property type="entry name" value="S -2-HYDROXY-ACID OXIDASE-RELATED"/>
    <property type="match status" value="1"/>
</dbReference>
<comment type="similarity">
    <text evidence="5">Belongs to the FMN-dependent alpha-hydroxy acid dehydrogenase family.</text>
</comment>
<dbReference type="SUPFAM" id="SSF51395">
    <property type="entry name" value="FMN-linked oxidoreductases"/>
    <property type="match status" value="1"/>
</dbReference>
<dbReference type="PIRSF" id="PIRSF000138">
    <property type="entry name" value="Al-hdrx_acd_dh"/>
    <property type="match status" value="1"/>
</dbReference>
<dbReference type="InterPro" id="IPR012133">
    <property type="entry name" value="Alpha-hydoxy_acid_DH_FMN"/>
</dbReference>
<keyword evidence="2" id="KW-0285">Flavoprotein</keyword>
<evidence type="ECO:0000256" key="2">
    <source>
        <dbReference type="ARBA" id="ARBA00022630"/>
    </source>
</evidence>
<keyword evidence="4" id="KW-0560">Oxidoreductase</keyword>
<evidence type="ECO:0000313" key="7">
    <source>
        <dbReference type="EMBL" id="KPV47463.1"/>
    </source>
</evidence>
<dbReference type="AlphaFoldDB" id="A0A0P9DC78"/>
<dbReference type="PANTHER" id="PTHR10578:SF143">
    <property type="entry name" value="FMN-DEPENDENT ALPHA-HYDROXY ACID DEHYDROGENASE PB1A11.03"/>
    <property type="match status" value="1"/>
</dbReference>
<dbReference type="EMBL" id="LJCQ01000059">
    <property type="protein sequence ID" value="KPV47463.1"/>
    <property type="molecule type" value="Genomic_DNA"/>
</dbReference>
<sequence length="384" mass="43197">MNYGIESQLKIYTKTNENYDLPISIEDWRTIAMETLNKNAWGYLEGAAGNEDTMNENRKAFLRYYIRPRYLRNVEGRDISIELFGKKFDTPFILAPIGVQSILHKDAEMATARAAANLKMPFVLSTVSSVSIEDIAKENKNSEKWFQIYPGRDKKIMKSMIERADNSGYSAIMVTVDTTMLGWREIDLKNAYLPFLEGEGIANYLTDPEFRSRLGKNPEDNIQDAIEEFLFVYVNPGFTWEDFSEIRKWTDLPLIIKGISSYMDVKKAFELKADAVVISNHGGRQVDGAIPSIDALNEITGNNKINGSILFDSGIRHAADAVKALALGAKAVLIGRPYAYALSVAGQRGVECYMNYLGSEMDLEMGLAGYSSIKELNRDCIYIK</sequence>
<gene>
    <name evidence="7" type="ORF">SE19_00965</name>
</gene>
<evidence type="ECO:0000313" key="8">
    <source>
        <dbReference type="Proteomes" id="UP000050515"/>
    </source>
</evidence>
<dbReference type="InterPro" id="IPR037396">
    <property type="entry name" value="FMN_HAD"/>
</dbReference>
<evidence type="ECO:0000256" key="3">
    <source>
        <dbReference type="ARBA" id="ARBA00022643"/>
    </source>
</evidence>
<evidence type="ECO:0000256" key="1">
    <source>
        <dbReference type="ARBA" id="ARBA00001917"/>
    </source>
</evidence>
<keyword evidence="7" id="KW-0503">Monooxygenase</keyword>
<keyword evidence="3" id="KW-0288">FMN</keyword>
<reference evidence="7 8" key="1">
    <citation type="submission" date="2015-09" db="EMBL/GenBank/DDBJ databases">
        <title>Draft genome sequence of Acidiplasma aeolicum DSM 18409.</title>
        <authorList>
            <person name="Hemp J."/>
        </authorList>
    </citation>
    <scope>NUCLEOTIDE SEQUENCE [LARGE SCALE GENOMIC DNA]</scope>
    <source>
        <strain evidence="7 8">V</strain>
    </source>
</reference>
<dbReference type="GO" id="GO:0004497">
    <property type="term" value="F:monooxygenase activity"/>
    <property type="evidence" value="ECO:0007669"/>
    <property type="project" value="UniProtKB-KW"/>
</dbReference>
<organism evidence="7 8">
    <name type="scientific">Acidiplasma aeolicum</name>
    <dbReference type="NCBI Taxonomy" id="507754"/>
    <lineage>
        <taxon>Archaea</taxon>
        <taxon>Methanobacteriati</taxon>
        <taxon>Thermoplasmatota</taxon>
        <taxon>Thermoplasmata</taxon>
        <taxon>Thermoplasmatales</taxon>
        <taxon>Ferroplasmaceae</taxon>
        <taxon>Acidiplasma</taxon>
    </lineage>
</organism>
<dbReference type="GO" id="GO:0010181">
    <property type="term" value="F:FMN binding"/>
    <property type="evidence" value="ECO:0007669"/>
    <property type="project" value="InterPro"/>
</dbReference>
<comment type="cofactor">
    <cofactor evidence="1">
        <name>FMN</name>
        <dbReference type="ChEBI" id="CHEBI:58210"/>
    </cofactor>
</comment>
<feature type="domain" description="FMN hydroxy acid dehydrogenase" evidence="6">
    <location>
        <begin position="17"/>
        <end position="384"/>
    </location>
</feature>
<dbReference type="Pfam" id="PF01070">
    <property type="entry name" value="FMN_dh"/>
    <property type="match status" value="1"/>
</dbReference>
<dbReference type="GO" id="GO:0016614">
    <property type="term" value="F:oxidoreductase activity, acting on CH-OH group of donors"/>
    <property type="evidence" value="ECO:0007669"/>
    <property type="project" value="UniProtKB-ARBA"/>
</dbReference>
<proteinExistence type="inferred from homology"/>
<dbReference type="InterPro" id="IPR000262">
    <property type="entry name" value="FMN-dep_DH"/>
</dbReference>
<evidence type="ECO:0000256" key="5">
    <source>
        <dbReference type="ARBA" id="ARBA00024042"/>
    </source>
</evidence>
<dbReference type="Gene3D" id="3.20.20.70">
    <property type="entry name" value="Aldolase class I"/>
    <property type="match status" value="1"/>
</dbReference>
<dbReference type="PROSITE" id="PS00557">
    <property type="entry name" value="FMN_HYDROXY_ACID_DH_1"/>
    <property type="match status" value="1"/>
</dbReference>
<dbReference type="FunFam" id="3.20.20.70:FF:000029">
    <property type="entry name" value="L-lactate dehydrogenase"/>
    <property type="match status" value="1"/>
</dbReference>
<dbReference type="PATRIC" id="fig|507754.4.peg.363"/>
<name>A0A0P9DC78_9ARCH</name>
<dbReference type="InterPro" id="IPR008259">
    <property type="entry name" value="FMN_hydac_DH_AS"/>
</dbReference>
<dbReference type="Proteomes" id="UP000050515">
    <property type="component" value="Unassembled WGS sequence"/>
</dbReference>
<evidence type="ECO:0000259" key="6">
    <source>
        <dbReference type="PROSITE" id="PS51349"/>
    </source>
</evidence>
<dbReference type="PROSITE" id="PS51349">
    <property type="entry name" value="FMN_HYDROXY_ACID_DH_2"/>
    <property type="match status" value="1"/>
</dbReference>
<protein>
    <submittedName>
        <fullName evidence="7">Lactate 2-monooxygenase</fullName>
    </submittedName>
</protein>